<dbReference type="InterPro" id="IPR007867">
    <property type="entry name" value="GMC_OxRtase_C"/>
</dbReference>
<dbReference type="SUPFAM" id="SSF54373">
    <property type="entry name" value="FAD-linked reductases, C-terminal domain"/>
    <property type="match status" value="1"/>
</dbReference>
<sequence>MVDLVADYIVVGGGLTGCTIASRISRNDNKPHVILLEAGSDATGNAAAAGFLSGMSLLGGKFDYAYQSEPVSDTANRVHSISSGKALGGGSILNFGTCQRADAADYDQWSEAVGDTRWSYQGLRPWLRKSEHFHGSATDADEHGFSGPMHVTSVSASESGQRRYPLREPVKAAWGEVGVVHNLQQRGGTIMGLTELHENSLDGMRQPSSTAYPLDDVKIYTDTVVHKVLFSEKTATGVELSDGRKVTARKEVVLCAGAYRTPQILLLSGIGPSATLSHHRIPILYDSPEVGQNLHDHFAVYFAFRLRDPSLGYALGSASWQNPSLFKYLPWDWVAMQNGRKETFTRCLLSIVPLAYLVSHLMALISLLQQCSYYLLPGAQFRSGLALLTMTQSFSQNYFATQLDRDTLIYAARQTLTLMLATSSMTAIVESETPPSGEGLEGLMPLTADASDKEIEDRIRRSGLQHYHSGGTAAMGKVVNTEGEVLGVHGLRIADASIIPIPLGGHPQATLYAMAEQLADMMMKDARKQFS</sequence>
<dbReference type="PROSITE" id="PS00624">
    <property type="entry name" value="GMC_OXRED_2"/>
    <property type="match status" value="1"/>
</dbReference>
<comment type="caution">
    <text evidence="3">The sequence shown here is derived from an EMBL/GenBank/DDBJ whole genome shotgun (WGS) entry which is preliminary data.</text>
</comment>
<feature type="domain" description="Glucose-methanol-choline oxidoreductase N-terminal" evidence="2">
    <location>
        <begin position="257"/>
        <end position="271"/>
    </location>
</feature>
<evidence type="ECO:0000256" key="1">
    <source>
        <dbReference type="ARBA" id="ARBA00010790"/>
    </source>
</evidence>
<dbReference type="InterPro" id="IPR012132">
    <property type="entry name" value="GMC_OxRdtase"/>
</dbReference>
<comment type="similarity">
    <text evidence="1">Belongs to the GMC oxidoreductase family.</text>
</comment>
<keyword evidence="4" id="KW-1185">Reference proteome</keyword>
<organism evidence="3 4">
    <name type="scientific">Seiridium cardinale</name>
    <dbReference type="NCBI Taxonomy" id="138064"/>
    <lineage>
        <taxon>Eukaryota</taxon>
        <taxon>Fungi</taxon>
        <taxon>Dikarya</taxon>
        <taxon>Ascomycota</taxon>
        <taxon>Pezizomycotina</taxon>
        <taxon>Sordariomycetes</taxon>
        <taxon>Xylariomycetidae</taxon>
        <taxon>Amphisphaeriales</taxon>
        <taxon>Sporocadaceae</taxon>
        <taxon>Seiridium</taxon>
    </lineage>
</organism>
<dbReference type="Gene3D" id="3.30.560.10">
    <property type="entry name" value="Glucose Oxidase, domain 3"/>
    <property type="match status" value="2"/>
</dbReference>
<dbReference type="InterPro" id="IPR036188">
    <property type="entry name" value="FAD/NAD-bd_sf"/>
</dbReference>
<dbReference type="EMBL" id="JARVKM010000001">
    <property type="protein sequence ID" value="KAK9784063.1"/>
    <property type="molecule type" value="Genomic_DNA"/>
</dbReference>
<gene>
    <name evidence="3" type="ORF">SCAR479_00622</name>
</gene>
<dbReference type="SUPFAM" id="SSF51905">
    <property type="entry name" value="FAD/NAD(P)-binding domain"/>
    <property type="match status" value="1"/>
</dbReference>
<dbReference type="PANTHER" id="PTHR11552">
    <property type="entry name" value="GLUCOSE-METHANOL-CHOLINE GMC OXIDOREDUCTASE"/>
    <property type="match status" value="1"/>
</dbReference>
<protein>
    <submittedName>
        <fullName evidence="3">Glucose-methanol-choline oxidoreductase N-terminal domain-containing protein</fullName>
    </submittedName>
</protein>
<evidence type="ECO:0000313" key="3">
    <source>
        <dbReference type="EMBL" id="KAK9784063.1"/>
    </source>
</evidence>
<accession>A0ABR2YA09</accession>
<name>A0ABR2YA09_9PEZI</name>
<dbReference type="Gene3D" id="3.50.50.60">
    <property type="entry name" value="FAD/NAD(P)-binding domain"/>
    <property type="match status" value="2"/>
</dbReference>
<dbReference type="Pfam" id="PF05199">
    <property type="entry name" value="GMC_oxred_C"/>
    <property type="match status" value="1"/>
</dbReference>
<proteinExistence type="inferred from homology"/>
<dbReference type="Proteomes" id="UP001465668">
    <property type="component" value="Unassembled WGS sequence"/>
</dbReference>
<evidence type="ECO:0000313" key="4">
    <source>
        <dbReference type="Proteomes" id="UP001465668"/>
    </source>
</evidence>
<reference evidence="3 4" key="1">
    <citation type="submission" date="2024-02" db="EMBL/GenBank/DDBJ databases">
        <title>First draft genome assembly of two strains of Seiridium cardinale.</title>
        <authorList>
            <person name="Emiliani G."/>
            <person name="Scali E."/>
        </authorList>
    </citation>
    <scope>NUCLEOTIDE SEQUENCE [LARGE SCALE GENOMIC DNA]</scope>
    <source>
        <strain evidence="3 4">BM-138-000479</strain>
    </source>
</reference>
<dbReference type="Pfam" id="PF00732">
    <property type="entry name" value="GMC_oxred_N"/>
    <property type="match status" value="1"/>
</dbReference>
<dbReference type="PIRSF" id="PIRSF000137">
    <property type="entry name" value="Alcohol_oxidase"/>
    <property type="match status" value="1"/>
</dbReference>
<dbReference type="InterPro" id="IPR000172">
    <property type="entry name" value="GMC_OxRdtase_N"/>
</dbReference>
<evidence type="ECO:0000259" key="2">
    <source>
        <dbReference type="PROSITE" id="PS00624"/>
    </source>
</evidence>
<dbReference type="PANTHER" id="PTHR11552:SF123">
    <property type="entry name" value="GMC OXIDOREDUCTASE (AFU_ORTHOLOGUE AFUA_2G01770)-RELATED"/>
    <property type="match status" value="1"/>
</dbReference>